<dbReference type="SUPFAM" id="SSF48726">
    <property type="entry name" value="Immunoglobulin"/>
    <property type="match status" value="1"/>
</dbReference>
<protein>
    <submittedName>
        <fullName evidence="2">Uncharacterized protein</fullName>
    </submittedName>
</protein>
<dbReference type="EMBL" id="MU564352">
    <property type="protein sequence ID" value="KAI5612101.1"/>
    <property type="molecule type" value="Genomic_DNA"/>
</dbReference>
<evidence type="ECO:0000256" key="1">
    <source>
        <dbReference type="SAM" id="SignalP"/>
    </source>
</evidence>
<dbReference type="PANTHER" id="PTHR46238:SF8">
    <property type="entry name" value="ENDONUCLEASE_EXONUCLEASE_PHOSPHATASE DOMAIN-CONTAINING PROTEIN"/>
    <property type="match status" value="1"/>
</dbReference>
<dbReference type="AlphaFoldDB" id="A0AAD5FCU5"/>
<gene>
    <name evidence="2" type="ORF">C0J50_0769</name>
</gene>
<accession>A0AAD5FCU5</accession>
<evidence type="ECO:0000313" key="3">
    <source>
        <dbReference type="Proteomes" id="UP001205998"/>
    </source>
</evidence>
<dbReference type="InterPro" id="IPR013783">
    <property type="entry name" value="Ig-like_fold"/>
</dbReference>
<proteinExistence type="predicted"/>
<dbReference type="Gene3D" id="2.60.40.10">
    <property type="entry name" value="Immunoglobulins"/>
    <property type="match status" value="2"/>
</dbReference>
<evidence type="ECO:0000313" key="2">
    <source>
        <dbReference type="EMBL" id="KAI5612101.1"/>
    </source>
</evidence>
<organism evidence="2 3">
    <name type="scientific">Silurus asotus</name>
    <name type="common">Amur catfish</name>
    <name type="synonym">Parasilurus asotus</name>
    <dbReference type="NCBI Taxonomy" id="30991"/>
    <lineage>
        <taxon>Eukaryota</taxon>
        <taxon>Metazoa</taxon>
        <taxon>Chordata</taxon>
        <taxon>Craniata</taxon>
        <taxon>Vertebrata</taxon>
        <taxon>Euteleostomi</taxon>
        <taxon>Actinopterygii</taxon>
        <taxon>Neopterygii</taxon>
        <taxon>Teleostei</taxon>
        <taxon>Ostariophysi</taxon>
        <taxon>Siluriformes</taxon>
        <taxon>Siluridae</taxon>
        <taxon>Silurus</taxon>
    </lineage>
</organism>
<keyword evidence="1" id="KW-0732">Signal</keyword>
<comment type="caution">
    <text evidence="2">The sequence shown here is derived from an EMBL/GenBank/DDBJ whole genome shotgun (WGS) entry which is preliminary data.</text>
</comment>
<feature type="signal peptide" evidence="1">
    <location>
        <begin position="1"/>
        <end position="18"/>
    </location>
</feature>
<dbReference type="PANTHER" id="PTHR46238">
    <property type="entry name" value="REVERSE TRANSCRIPTASE DOMAIN-CONTAINING PROTEIN"/>
    <property type="match status" value="1"/>
</dbReference>
<keyword evidence="3" id="KW-1185">Reference proteome</keyword>
<sequence length="387" mass="44342">MKILLIFTLFLISGAVHCSDVFGFSGGSVIMISDIYWNPNHTKYICKMSQNECKDVIRFTSQSIHVGYKRFLLYRNTAGSFLVLIRKLKLQDAGMYRFGVEDQSNYTVNLKVRNDASCGVPKIMNTYLGQNISISCNYPVEYEKYNKYIITVDDEVHVKPMIDTQTISENGRFSISDDRSTKVLSVNISDVRETDGVFYLFGVWSKAGTVGYFSYFSEIQLHVTGTYMTTSAAPRGNPSSAEYSKSKEQVKTSLEKWRYMLRRSGIKVSRSKTEYMCVNETKGSGVVQLHGKEMVKVEEFRYLWSTVQSNGECVREVKKRVQAGWSGWRRVTGVICDRRVSVRVKGKIYRTVVRPEMLYGLETVALSKRQEVKLEVAELKMLRFLLE</sequence>
<dbReference type="Proteomes" id="UP001205998">
    <property type="component" value="Unassembled WGS sequence"/>
</dbReference>
<name>A0AAD5FCU5_SILAS</name>
<dbReference type="InterPro" id="IPR036179">
    <property type="entry name" value="Ig-like_dom_sf"/>
</dbReference>
<reference evidence="2" key="1">
    <citation type="submission" date="2018-07" db="EMBL/GenBank/DDBJ databases">
        <title>Comparative genomics of catfishes provides insights into carnivory and benthic adaptation.</title>
        <authorList>
            <person name="Zhang Y."/>
            <person name="Wang D."/>
            <person name="Peng Z."/>
            <person name="Zheng S."/>
            <person name="Shao F."/>
            <person name="Tao W."/>
        </authorList>
    </citation>
    <scope>NUCLEOTIDE SEQUENCE</scope>
    <source>
        <strain evidence="2">Chongqing</strain>
    </source>
</reference>
<feature type="chain" id="PRO_5041936274" evidence="1">
    <location>
        <begin position="19"/>
        <end position="387"/>
    </location>
</feature>